<sequence>MPNLDGLFDFSGSSLSAKKPNIDKAVDQQLSTPGKGSAVTRWTPQVRTALAQLGLSPSYTDLVLHRIQVESGGNPKAINLTDSNAKAGHPSQGLLQTIPSTFAAYAGPYKSRGITDPMASIYAGLNYAIHRYGSGWVRALSGTKGYATGTMGADNGWAWVGEEGPELVNFRGGETVLNHQDSMLATVKAWKGYAAGTGKRTTGVAADAEKGVSSLNSAVRKLYEIITKAFTSDRIGSKTANSLNKWLDGENKQLQKLVKDRADLAPKLKDANSKLAAIKKDESELAASISDKAKGLRSLADVFNSGGVSVSGGLSSLKQRLAAIKSFQSDISALVKKGFSKDIISEIAQAGPEQGDAMAKELLKSTASQVADYNKTYAAIGSASDSLGKSVAGSYYKAGKAAAQSLVDGLTSKDKSLVKQIEGLADTIVKTLKKKLHFNSKTPVDPGLASLLTWLTGESQAVKGKPAPKKSTRVTTSYSTDSKGRKVVTVTTTVTDPVKGTTTTTTERTVGGKTTKTTKVSKIKGYATGTRSASPGIALVGERGPELVRFGGGERVLNARQTADAMGPRYEIHIHEAKSEDTTQAVLRAMKYAETMAAL</sequence>
<dbReference type="Proteomes" id="UP000502641">
    <property type="component" value="Chromosome"/>
</dbReference>
<dbReference type="SUPFAM" id="SSF53955">
    <property type="entry name" value="Lysozyme-like"/>
    <property type="match status" value="1"/>
</dbReference>
<organism evidence="2 3">
    <name type="scientific">Streptomyces argyrophylli</name>
    <dbReference type="NCBI Taxonomy" id="2726118"/>
    <lineage>
        <taxon>Bacteria</taxon>
        <taxon>Bacillati</taxon>
        <taxon>Actinomycetota</taxon>
        <taxon>Actinomycetes</taxon>
        <taxon>Kitasatosporales</taxon>
        <taxon>Streptomycetaceae</taxon>
        <taxon>Streptomyces</taxon>
    </lineage>
</organism>
<evidence type="ECO:0000259" key="1">
    <source>
        <dbReference type="Pfam" id="PF01464"/>
    </source>
</evidence>
<dbReference type="CDD" id="cd13402">
    <property type="entry name" value="LT_TF-like"/>
    <property type="match status" value="1"/>
</dbReference>
<protein>
    <submittedName>
        <fullName evidence="2">Transglycosylase SLT domain-containing protein</fullName>
    </submittedName>
</protein>
<evidence type="ECO:0000313" key="2">
    <source>
        <dbReference type="EMBL" id="QJS14191.1"/>
    </source>
</evidence>
<evidence type="ECO:0000313" key="3">
    <source>
        <dbReference type="Proteomes" id="UP000502641"/>
    </source>
</evidence>
<proteinExistence type="predicted"/>
<accession>A0A6M4PT91</accession>
<keyword evidence="3" id="KW-1185">Reference proteome</keyword>
<dbReference type="EMBL" id="CP053189">
    <property type="protein sequence ID" value="QJS14191.1"/>
    <property type="molecule type" value="Genomic_DNA"/>
</dbReference>
<dbReference type="Pfam" id="PF01464">
    <property type="entry name" value="SLT"/>
    <property type="match status" value="1"/>
</dbReference>
<dbReference type="Gene3D" id="1.10.530.10">
    <property type="match status" value="1"/>
</dbReference>
<name>A0A6M4PT91_9ACTN</name>
<feature type="domain" description="Transglycosylase SLT" evidence="1">
    <location>
        <begin position="63"/>
        <end position="140"/>
    </location>
</feature>
<dbReference type="KEGG" id="sarg:HKX69_05850"/>
<dbReference type="AlphaFoldDB" id="A0A6M4PT91"/>
<dbReference type="InterPro" id="IPR023346">
    <property type="entry name" value="Lysozyme-like_dom_sf"/>
</dbReference>
<reference evidence="2 3" key="1">
    <citation type="submission" date="2020-05" db="EMBL/GenBank/DDBJ databases">
        <authorList>
            <person name="Li K."/>
        </authorList>
    </citation>
    <scope>NUCLEOTIDE SEQUENCE [LARGE SCALE GENOMIC DNA]</scope>
    <source>
        <strain evidence="3">jing01</strain>
    </source>
</reference>
<gene>
    <name evidence="2" type="ORF">HKX69_05850</name>
</gene>
<dbReference type="InterPro" id="IPR008258">
    <property type="entry name" value="Transglycosylase_SLT_dom_1"/>
</dbReference>